<evidence type="ECO:0000256" key="1">
    <source>
        <dbReference type="SAM" id="MobiDB-lite"/>
    </source>
</evidence>
<organism evidence="2 3">
    <name type="scientific">Tagetes erecta</name>
    <name type="common">African marigold</name>
    <dbReference type="NCBI Taxonomy" id="13708"/>
    <lineage>
        <taxon>Eukaryota</taxon>
        <taxon>Viridiplantae</taxon>
        <taxon>Streptophyta</taxon>
        <taxon>Embryophyta</taxon>
        <taxon>Tracheophyta</taxon>
        <taxon>Spermatophyta</taxon>
        <taxon>Magnoliopsida</taxon>
        <taxon>eudicotyledons</taxon>
        <taxon>Gunneridae</taxon>
        <taxon>Pentapetalae</taxon>
        <taxon>asterids</taxon>
        <taxon>campanulids</taxon>
        <taxon>Asterales</taxon>
        <taxon>Asteraceae</taxon>
        <taxon>Asteroideae</taxon>
        <taxon>Heliantheae alliance</taxon>
        <taxon>Tageteae</taxon>
        <taxon>Tagetes</taxon>
    </lineage>
</organism>
<feature type="compositionally biased region" description="Polar residues" evidence="1">
    <location>
        <begin position="61"/>
        <end position="74"/>
    </location>
</feature>
<keyword evidence="3" id="KW-1185">Reference proteome</keyword>
<dbReference type="Proteomes" id="UP001229421">
    <property type="component" value="Unassembled WGS sequence"/>
</dbReference>
<protein>
    <submittedName>
        <fullName evidence="2">Uncharacterized protein</fullName>
    </submittedName>
</protein>
<evidence type="ECO:0000313" key="2">
    <source>
        <dbReference type="EMBL" id="KAK1426049.1"/>
    </source>
</evidence>
<comment type="caution">
    <text evidence="2">The sequence shown here is derived from an EMBL/GenBank/DDBJ whole genome shotgun (WGS) entry which is preliminary data.</text>
</comment>
<feature type="region of interest" description="Disordered" evidence="1">
    <location>
        <begin position="54"/>
        <end position="74"/>
    </location>
</feature>
<dbReference type="AlphaFoldDB" id="A0AAD8NYY3"/>
<reference evidence="2" key="1">
    <citation type="journal article" date="2023" name="bioRxiv">
        <title>Improved chromosome-level genome assembly for marigold (Tagetes erecta).</title>
        <authorList>
            <person name="Jiang F."/>
            <person name="Yuan L."/>
            <person name="Wang S."/>
            <person name="Wang H."/>
            <person name="Xu D."/>
            <person name="Wang A."/>
            <person name="Fan W."/>
        </authorList>
    </citation>
    <scope>NUCLEOTIDE SEQUENCE</scope>
    <source>
        <strain evidence="2">WSJ</strain>
        <tissue evidence="2">Leaf</tissue>
    </source>
</reference>
<name>A0AAD8NYY3_TARER</name>
<dbReference type="EMBL" id="JAUHHV010000004">
    <property type="protein sequence ID" value="KAK1426049.1"/>
    <property type="molecule type" value="Genomic_DNA"/>
</dbReference>
<accession>A0AAD8NYY3</accession>
<sequence>MIGPTQTHGALSPLNSTSCGKLINVSDRRHNKTTSSSSILYLYVHIHSQLQPANSIHADDGSNSTTNKLFLTKT</sequence>
<proteinExistence type="predicted"/>
<gene>
    <name evidence="2" type="ORF">QVD17_14717</name>
</gene>
<evidence type="ECO:0000313" key="3">
    <source>
        <dbReference type="Proteomes" id="UP001229421"/>
    </source>
</evidence>